<organism evidence="2 3">
    <name type="scientific">Pseudorhodoplanes sinuspersici</name>
    <dbReference type="NCBI Taxonomy" id="1235591"/>
    <lineage>
        <taxon>Bacteria</taxon>
        <taxon>Pseudomonadati</taxon>
        <taxon>Pseudomonadota</taxon>
        <taxon>Alphaproteobacteria</taxon>
        <taxon>Hyphomicrobiales</taxon>
        <taxon>Pseudorhodoplanes</taxon>
    </lineage>
</organism>
<accession>A0A1W6ZV19</accession>
<evidence type="ECO:0000313" key="3">
    <source>
        <dbReference type="Proteomes" id="UP000194137"/>
    </source>
</evidence>
<dbReference type="PIRSF" id="PIRSF017082">
    <property type="entry name" value="YflP"/>
    <property type="match status" value="1"/>
</dbReference>
<dbReference type="EMBL" id="CP021112">
    <property type="protein sequence ID" value="ARQ01182.1"/>
    <property type="molecule type" value="Genomic_DNA"/>
</dbReference>
<evidence type="ECO:0000313" key="2">
    <source>
        <dbReference type="EMBL" id="ARQ01182.1"/>
    </source>
</evidence>
<evidence type="ECO:0000256" key="1">
    <source>
        <dbReference type="ARBA" id="ARBA00006987"/>
    </source>
</evidence>
<dbReference type="RefSeq" id="WP_086089574.1">
    <property type="nucleotide sequence ID" value="NZ_CP021112.1"/>
</dbReference>
<proteinExistence type="inferred from homology"/>
<dbReference type="Pfam" id="PF03401">
    <property type="entry name" value="TctC"/>
    <property type="match status" value="1"/>
</dbReference>
<protein>
    <submittedName>
        <fullName evidence="2">Uncharacterized protein</fullName>
    </submittedName>
</protein>
<dbReference type="OrthoDB" id="7251546at2"/>
<sequence length="320" mass="34017">MAITRRTLLAGLAVAPAMAHAAYPDRAIRVIVPFPPGGAVDVTARVVFARFGVELGNTPIVIENVPGAGGNVATQRVARADPDGYTLLFTTPSHTINPSLTADPSLDVVRDFIPLSLVAQVPEVLVSARDAPFKTFQEFVDYARSHPNELAYSSAGIGSHPHVAMELLLRQLKLQVRHIPYRGAAPALTDLVAGRVALKLDAWATASPHIKAGTIRALAFASAQRAAVAPDVPTIDELGVPGFEGILWMGVLVPKGTPSEACATLSKALAAAAKDPQVAQRLMPQGVELIGSTPDVFRAQIEREIPQWREVIRAANIRPE</sequence>
<dbReference type="InterPro" id="IPR005064">
    <property type="entry name" value="BUG"/>
</dbReference>
<dbReference type="AlphaFoldDB" id="A0A1W6ZV19"/>
<name>A0A1W6ZV19_9HYPH</name>
<reference evidence="2 3" key="1">
    <citation type="submission" date="2017-05" db="EMBL/GenBank/DDBJ databases">
        <title>Full genome sequence of Pseudorhodoplanes sinuspersici.</title>
        <authorList>
            <person name="Dastgheib S.M.M."/>
            <person name="Shavandi M."/>
            <person name="Tirandaz H."/>
        </authorList>
    </citation>
    <scope>NUCLEOTIDE SEQUENCE [LARGE SCALE GENOMIC DNA]</scope>
    <source>
        <strain evidence="2 3">RIPI110</strain>
    </source>
</reference>
<dbReference type="KEGG" id="psin:CAK95_20340"/>
<keyword evidence="3" id="KW-1185">Reference proteome</keyword>
<comment type="similarity">
    <text evidence="1">Belongs to the UPF0065 (bug) family.</text>
</comment>
<dbReference type="PANTHER" id="PTHR42928:SF5">
    <property type="entry name" value="BLR1237 PROTEIN"/>
    <property type="match status" value="1"/>
</dbReference>
<dbReference type="InterPro" id="IPR042100">
    <property type="entry name" value="Bug_dom1"/>
</dbReference>
<dbReference type="Gene3D" id="3.40.190.150">
    <property type="entry name" value="Bordetella uptake gene, domain 1"/>
    <property type="match status" value="1"/>
</dbReference>
<dbReference type="CDD" id="cd13578">
    <property type="entry name" value="PBP2_Bug27"/>
    <property type="match status" value="1"/>
</dbReference>
<dbReference type="SUPFAM" id="SSF53850">
    <property type="entry name" value="Periplasmic binding protein-like II"/>
    <property type="match status" value="1"/>
</dbReference>
<dbReference type="Proteomes" id="UP000194137">
    <property type="component" value="Chromosome"/>
</dbReference>
<dbReference type="Gene3D" id="3.40.190.10">
    <property type="entry name" value="Periplasmic binding protein-like II"/>
    <property type="match status" value="1"/>
</dbReference>
<dbReference type="PANTHER" id="PTHR42928">
    <property type="entry name" value="TRICARBOXYLATE-BINDING PROTEIN"/>
    <property type="match status" value="1"/>
</dbReference>
<dbReference type="STRING" id="1235591.CAK95_20340"/>
<gene>
    <name evidence="2" type="ORF">CAK95_20340</name>
</gene>